<dbReference type="GO" id="GO:0005525">
    <property type="term" value="F:GTP binding"/>
    <property type="evidence" value="ECO:0007669"/>
    <property type="project" value="UniProtKB-KW"/>
</dbReference>
<reference evidence="6" key="2">
    <citation type="submission" date="2023-04" db="EMBL/GenBank/DDBJ databases">
        <authorList>
            <person name="Bu L."/>
            <person name="Lu L."/>
            <person name="Laidemitt M.R."/>
            <person name="Zhang S.M."/>
            <person name="Mutuku M."/>
            <person name="Mkoji G."/>
            <person name="Steinauer M."/>
            <person name="Loker E.S."/>
        </authorList>
    </citation>
    <scope>NUCLEOTIDE SEQUENCE</scope>
    <source>
        <strain evidence="6">KasaAsao</strain>
        <tissue evidence="6">Whole Snail</tissue>
    </source>
</reference>
<keyword evidence="3" id="KW-0342">GTP-binding</keyword>
<feature type="domain" description="AIG1-type G" evidence="5">
    <location>
        <begin position="26"/>
        <end position="239"/>
    </location>
</feature>
<dbReference type="InterPro" id="IPR045058">
    <property type="entry name" value="GIMA/IAN/Toc"/>
</dbReference>
<dbReference type="Proteomes" id="UP001233172">
    <property type="component" value="Unassembled WGS sequence"/>
</dbReference>
<gene>
    <name evidence="6" type="ORF">Bpfe_009257</name>
</gene>
<keyword evidence="2" id="KW-0547">Nucleotide-binding</keyword>
<evidence type="ECO:0000256" key="1">
    <source>
        <dbReference type="ARBA" id="ARBA00008535"/>
    </source>
</evidence>
<dbReference type="PROSITE" id="PS51720">
    <property type="entry name" value="G_AIG1"/>
    <property type="match status" value="1"/>
</dbReference>
<keyword evidence="7" id="KW-1185">Reference proteome</keyword>
<dbReference type="FunFam" id="3.40.50.300:FF:000840">
    <property type="entry name" value="Immune-associated nucleotide-binding protein 9"/>
    <property type="match status" value="1"/>
</dbReference>
<comment type="caution">
    <text evidence="6">The sequence shown here is derived from an EMBL/GenBank/DDBJ whole genome shotgun (WGS) entry which is preliminary data.</text>
</comment>
<evidence type="ECO:0000256" key="3">
    <source>
        <dbReference type="ARBA" id="ARBA00023134"/>
    </source>
</evidence>
<feature type="region of interest" description="Disordered" evidence="4">
    <location>
        <begin position="378"/>
        <end position="422"/>
    </location>
</feature>
<proteinExistence type="inferred from homology"/>
<dbReference type="InterPro" id="IPR006703">
    <property type="entry name" value="G_AIG1"/>
</dbReference>
<sequence>MKTKYKGIFALTIKFSDSSVLRMTHYSQLNLMLIGKSGNGKSATGNSILRRRCFRTSGSATSVTNKVDLEVGKFDSRKLKVVDVPGVCDNSMENKAGVEFVMNSLQQAIFLCPDGYSAFILVLKYGTRLTKEELETLKFLKKFFGQTFIEDYCVLVMTGGDNFAYEKKSEGVNFKSWCASQPGKFEELLVECDHRIVLFDNFTKDNYLKDKQLLKLLKEIDRLPHKGQRYTDINFRNAQNSRNKLRVENRRSQLREESAYETSYMIDKLGKVQASNDHKMKISPLDKILLKDSQLLNRLQEADLGTGELADLIQTATSIDRIASDEKKISKHLADDEETIRLQKEELQKKVMRMEEEKRNLEKLSELEKLKALKEREKQEKEIEKLKRENEEREEQHRQEMMERKEEQRKKLDQQETDQKKTREKCLLADAANFAGDWVPGLRKVYDGANWLYNWWSGTS</sequence>
<dbReference type="Gene3D" id="3.40.50.300">
    <property type="entry name" value="P-loop containing nucleotide triphosphate hydrolases"/>
    <property type="match status" value="1"/>
</dbReference>
<dbReference type="InterPro" id="IPR027417">
    <property type="entry name" value="P-loop_NTPase"/>
</dbReference>
<evidence type="ECO:0000313" key="7">
    <source>
        <dbReference type="Proteomes" id="UP001233172"/>
    </source>
</evidence>
<comment type="similarity">
    <text evidence="1">Belongs to the TRAFAC class TrmE-Era-EngA-EngB-Septin-like GTPase superfamily. AIG1/Toc34/Toc159-like paraseptin GTPase family. IAN subfamily.</text>
</comment>
<organism evidence="6 7">
    <name type="scientific">Biomphalaria pfeifferi</name>
    <name type="common">Bloodfluke planorb</name>
    <name type="synonym">Freshwater snail</name>
    <dbReference type="NCBI Taxonomy" id="112525"/>
    <lineage>
        <taxon>Eukaryota</taxon>
        <taxon>Metazoa</taxon>
        <taxon>Spiralia</taxon>
        <taxon>Lophotrochozoa</taxon>
        <taxon>Mollusca</taxon>
        <taxon>Gastropoda</taxon>
        <taxon>Heterobranchia</taxon>
        <taxon>Euthyneura</taxon>
        <taxon>Panpulmonata</taxon>
        <taxon>Hygrophila</taxon>
        <taxon>Lymnaeoidea</taxon>
        <taxon>Planorbidae</taxon>
        <taxon>Biomphalaria</taxon>
    </lineage>
</organism>
<reference evidence="6" key="1">
    <citation type="journal article" date="2023" name="PLoS Negl. Trop. Dis.">
        <title>A genome sequence for Biomphalaria pfeifferi, the major vector snail for the human-infecting parasite Schistosoma mansoni.</title>
        <authorList>
            <person name="Bu L."/>
            <person name="Lu L."/>
            <person name="Laidemitt M.R."/>
            <person name="Zhang S.M."/>
            <person name="Mutuku M."/>
            <person name="Mkoji G."/>
            <person name="Steinauer M."/>
            <person name="Loker E.S."/>
        </authorList>
    </citation>
    <scope>NUCLEOTIDE SEQUENCE</scope>
    <source>
        <strain evidence="6">KasaAsao</strain>
    </source>
</reference>
<dbReference type="AlphaFoldDB" id="A0AAD8BV75"/>
<evidence type="ECO:0000256" key="2">
    <source>
        <dbReference type="ARBA" id="ARBA00022741"/>
    </source>
</evidence>
<evidence type="ECO:0000313" key="6">
    <source>
        <dbReference type="EMBL" id="KAK0061451.1"/>
    </source>
</evidence>
<dbReference type="SUPFAM" id="SSF52540">
    <property type="entry name" value="P-loop containing nucleoside triphosphate hydrolases"/>
    <property type="match status" value="1"/>
</dbReference>
<protein>
    <submittedName>
        <fullName evidence="6">GTPase IMAP family member</fullName>
    </submittedName>
</protein>
<evidence type="ECO:0000259" key="5">
    <source>
        <dbReference type="PROSITE" id="PS51720"/>
    </source>
</evidence>
<dbReference type="PANTHER" id="PTHR10903:SF184">
    <property type="entry name" value="GTP-BINDING PROTEIN A"/>
    <property type="match status" value="1"/>
</dbReference>
<name>A0AAD8BV75_BIOPF</name>
<dbReference type="EMBL" id="JASAOG010000030">
    <property type="protein sequence ID" value="KAK0061451.1"/>
    <property type="molecule type" value="Genomic_DNA"/>
</dbReference>
<evidence type="ECO:0000256" key="4">
    <source>
        <dbReference type="SAM" id="MobiDB-lite"/>
    </source>
</evidence>
<dbReference type="Pfam" id="PF04548">
    <property type="entry name" value="AIG1"/>
    <property type="match status" value="1"/>
</dbReference>
<dbReference type="PANTHER" id="PTHR10903">
    <property type="entry name" value="GTPASE, IMAP FAMILY MEMBER-RELATED"/>
    <property type="match status" value="1"/>
</dbReference>
<accession>A0AAD8BV75</accession>